<reference evidence="4" key="2">
    <citation type="submission" date="2021-04" db="EMBL/GenBank/DDBJ databases">
        <authorList>
            <person name="Gilroy R."/>
        </authorList>
    </citation>
    <scope>NUCLEOTIDE SEQUENCE</scope>
    <source>
        <strain evidence="4">Gambia11-129</strain>
    </source>
</reference>
<accession>A0A9D1TNX0</accession>
<proteinExistence type="inferred from homology"/>
<sequence>MKIALGMYTTLSFSVPSAAYKRALSLIYQPVLKYVYDREDVRFSLYQSSAMMNFFSDEHSEVNFLISTLVKRGSLRLFTGMANQSIMSLYTPRERANEIEKMTTMIRKLYSYKAQSAFFYGEVWSPQVVSTLSSLSIANVVISTYSQRDKKELFSQVKVMSELGKKVRICPFDDNISRIISSFAQGETTLEETKERIREYFCTLSPDAEVFIFLYIDQLLEAYNRRAFPDLEDDISSVFLTIFEEADKRGAEYSFVENFTQKGKCYLDSGWYGRDAYSGNLSSFCDIFVRNSMCRYVLNRVLTLNEILQMNKKDRDIKKISENDLPTMLTGPLFIYDPQCGPLRSSERMAFWKKLIVAEKTLYSKTDFQAHSVNDYEEAGYTNYTGRSENYSLVFSPLGGSVVELDLLKKEMNIVDSKSHFDKSFLPFSIKHSFADTIRFSSKVFKTKYFAFDANVLNRQKTDFEFILERDELPFSLVKHYKIRSQTITMESTIIAKQDMEDAAYQVNFYLSLDDFSLAQIDQKMLMMLGSLDNVRSFRIQSSSYGFEILFTSTQSFSISQDVKKQSQYTVLGLETFNLYSKFTFSFPYSIKKGESETFRLIFRSQDLKNKE</sequence>
<gene>
    <name evidence="4" type="ORF">IAB12_06655</name>
</gene>
<dbReference type="GO" id="GO:0003824">
    <property type="term" value="F:catalytic activity"/>
    <property type="evidence" value="ECO:0007669"/>
    <property type="project" value="InterPro"/>
</dbReference>
<dbReference type="Gene3D" id="3.20.110.20">
    <property type="match status" value="1"/>
</dbReference>
<evidence type="ECO:0000256" key="2">
    <source>
        <dbReference type="ARBA" id="ARBA00023277"/>
    </source>
</evidence>
<keyword evidence="2" id="KW-0119">Carbohydrate metabolism</keyword>
<dbReference type="InterPro" id="IPR004300">
    <property type="entry name" value="Glyco_hydro_57_N"/>
</dbReference>
<dbReference type="EMBL" id="DXHU01000023">
    <property type="protein sequence ID" value="HIV99436.1"/>
    <property type="molecule type" value="Genomic_DNA"/>
</dbReference>
<evidence type="ECO:0000259" key="3">
    <source>
        <dbReference type="Pfam" id="PF03065"/>
    </source>
</evidence>
<comment type="similarity">
    <text evidence="1">Belongs to the glycosyl hydrolase 57 family.</text>
</comment>
<comment type="caution">
    <text evidence="4">The sequence shown here is derived from an EMBL/GenBank/DDBJ whole genome shotgun (WGS) entry which is preliminary data.</text>
</comment>
<evidence type="ECO:0000313" key="4">
    <source>
        <dbReference type="EMBL" id="HIV99436.1"/>
    </source>
</evidence>
<dbReference type="Proteomes" id="UP000823936">
    <property type="component" value="Unassembled WGS sequence"/>
</dbReference>
<organism evidence="4 5">
    <name type="scientific">Candidatus Ornithospirochaeta avicola</name>
    <dbReference type="NCBI Taxonomy" id="2840896"/>
    <lineage>
        <taxon>Bacteria</taxon>
        <taxon>Pseudomonadati</taxon>
        <taxon>Spirochaetota</taxon>
        <taxon>Spirochaetia</taxon>
        <taxon>Spirochaetales</taxon>
        <taxon>Spirochaetaceae</taxon>
        <taxon>Spirochaetaceae incertae sedis</taxon>
        <taxon>Candidatus Ornithospirochaeta</taxon>
    </lineage>
</organism>
<name>A0A9D1TNX0_9SPIO</name>
<dbReference type="Pfam" id="PF03065">
    <property type="entry name" value="Glyco_hydro_57"/>
    <property type="match status" value="1"/>
</dbReference>
<dbReference type="SUPFAM" id="SSF88713">
    <property type="entry name" value="Glycoside hydrolase/deacetylase"/>
    <property type="match status" value="1"/>
</dbReference>
<dbReference type="InterPro" id="IPR011330">
    <property type="entry name" value="Glyco_hydro/deAcase_b/a-brl"/>
</dbReference>
<protein>
    <recommendedName>
        <fullName evidence="3">Glycoside hydrolase family 57 N-terminal domain-containing protein</fullName>
    </recommendedName>
</protein>
<feature type="domain" description="Glycoside hydrolase family 57 N-terminal" evidence="3">
    <location>
        <begin position="18"/>
        <end position="147"/>
    </location>
</feature>
<evidence type="ECO:0000256" key="1">
    <source>
        <dbReference type="ARBA" id="ARBA00006821"/>
    </source>
</evidence>
<reference evidence="4" key="1">
    <citation type="journal article" date="2021" name="PeerJ">
        <title>Extensive microbial diversity within the chicken gut microbiome revealed by metagenomics and culture.</title>
        <authorList>
            <person name="Gilroy R."/>
            <person name="Ravi A."/>
            <person name="Getino M."/>
            <person name="Pursley I."/>
            <person name="Horton D.L."/>
            <person name="Alikhan N.F."/>
            <person name="Baker D."/>
            <person name="Gharbi K."/>
            <person name="Hall N."/>
            <person name="Watson M."/>
            <person name="Adriaenssens E.M."/>
            <person name="Foster-Nyarko E."/>
            <person name="Jarju S."/>
            <person name="Secka A."/>
            <person name="Antonio M."/>
            <person name="Oren A."/>
            <person name="Chaudhuri R.R."/>
            <person name="La Ragione R."/>
            <person name="Hildebrand F."/>
            <person name="Pallen M.J."/>
        </authorList>
    </citation>
    <scope>NUCLEOTIDE SEQUENCE</scope>
    <source>
        <strain evidence="4">Gambia11-129</strain>
    </source>
</reference>
<dbReference type="AlphaFoldDB" id="A0A9D1TNX0"/>
<evidence type="ECO:0000313" key="5">
    <source>
        <dbReference type="Proteomes" id="UP000823936"/>
    </source>
</evidence>
<dbReference type="GO" id="GO:0005975">
    <property type="term" value="P:carbohydrate metabolic process"/>
    <property type="evidence" value="ECO:0007669"/>
    <property type="project" value="InterPro"/>
</dbReference>